<dbReference type="EMBL" id="JAUHMF010000001">
    <property type="protein sequence ID" value="MDT8898157.1"/>
    <property type="molecule type" value="Genomic_DNA"/>
</dbReference>
<dbReference type="GO" id="GO:0008233">
    <property type="term" value="F:peptidase activity"/>
    <property type="evidence" value="ECO:0007669"/>
    <property type="project" value="UniProtKB-KW"/>
</dbReference>
<dbReference type="PROSITE" id="PS51257">
    <property type="entry name" value="PROKAR_LIPOPROTEIN"/>
    <property type="match status" value="1"/>
</dbReference>
<feature type="transmembrane region" description="Helical" evidence="1">
    <location>
        <begin position="251"/>
        <end position="281"/>
    </location>
</feature>
<sequence length="399" mass="43147">MKHGLYLLLAGTVLGLLASCTVKRSNVPAQERWASVEGGQLRSTQAGEAFYFTIPIDEGMREEGVSLKIRASGEVRNGFLRFELRDPAEQTVWNSGRIGAGDFSLHTAYDLSSARTGRYHLGIVYSDDVSATYNLAWHTLRLGMGILFPGAGMLLVALAFLIFAARMWRLDWRYLGLGAFFWVFAVALKFAVAIPGNAVVFQALGVSDDKVFSPANLVAYFYIGGLTGVFEAGLVYLILRRSRWGRATWEQALMFGIGFGVVEALLLGFSGLTTALIALLAPDALPIPTLGALAQNASLSMGLAPVVERLAVILAHIFATGLIFFAIARGETKWAWLAVLYKTLLDAPGGLASFWGVSTAGKLWTIEAVIAVVGLFGLWGTLQLARHYPLFSPSNGRGF</sequence>
<keyword evidence="2" id="KW-0378">Hydrolase</keyword>
<keyword evidence="1" id="KW-0812">Transmembrane</keyword>
<dbReference type="Pfam" id="PF10086">
    <property type="entry name" value="YhfC"/>
    <property type="match status" value="1"/>
</dbReference>
<dbReference type="GO" id="GO:0006508">
    <property type="term" value="P:proteolysis"/>
    <property type="evidence" value="ECO:0007669"/>
    <property type="project" value="UniProtKB-KW"/>
</dbReference>
<comment type="caution">
    <text evidence="2">The sequence shown here is derived from an EMBL/GenBank/DDBJ whole genome shotgun (WGS) entry which is preliminary data.</text>
</comment>
<keyword evidence="1" id="KW-1133">Transmembrane helix</keyword>
<feature type="transmembrane region" description="Helical" evidence="1">
    <location>
        <begin position="142"/>
        <end position="163"/>
    </location>
</feature>
<feature type="transmembrane region" description="Helical" evidence="1">
    <location>
        <begin position="363"/>
        <end position="382"/>
    </location>
</feature>
<dbReference type="InterPro" id="IPR011397">
    <property type="entry name" value="YhfC"/>
</dbReference>
<gene>
    <name evidence="2" type="ORF">QYE77_07730</name>
</gene>
<keyword evidence="2" id="KW-0645">Protease</keyword>
<evidence type="ECO:0000256" key="1">
    <source>
        <dbReference type="SAM" id="Phobius"/>
    </source>
</evidence>
<evidence type="ECO:0000313" key="3">
    <source>
        <dbReference type="Proteomes" id="UP001254165"/>
    </source>
</evidence>
<proteinExistence type="predicted"/>
<feature type="transmembrane region" description="Helical" evidence="1">
    <location>
        <begin position="310"/>
        <end position="328"/>
    </location>
</feature>
<dbReference type="RefSeq" id="WP_315624802.1">
    <property type="nucleotide sequence ID" value="NZ_JAUHMF010000001.1"/>
</dbReference>
<name>A0ABU3NQ42_9CHLR</name>
<evidence type="ECO:0000313" key="2">
    <source>
        <dbReference type="EMBL" id="MDT8898157.1"/>
    </source>
</evidence>
<protein>
    <submittedName>
        <fullName evidence="2">YhfC family glutamic-type intramembrane protease</fullName>
        <ecNumber evidence="2">3.4.-.-</ecNumber>
    </submittedName>
</protein>
<accession>A0ABU3NQ42</accession>
<reference evidence="2 3" key="1">
    <citation type="submission" date="2023-07" db="EMBL/GenBank/DDBJ databases">
        <title>Novel species of Thermanaerothrix with wide hydrolytic capabilities.</title>
        <authorList>
            <person name="Zayulina K.S."/>
            <person name="Podosokorskaya O.A."/>
            <person name="Elcheninov A.G."/>
        </authorList>
    </citation>
    <scope>NUCLEOTIDE SEQUENCE [LARGE SCALE GENOMIC DNA]</scope>
    <source>
        <strain evidence="2 3">4228-RoL</strain>
    </source>
</reference>
<organism evidence="2 3">
    <name type="scientific">Thermanaerothrix solaris</name>
    <dbReference type="NCBI Taxonomy" id="3058434"/>
    <lineage>
        <taxon>Bacteria</taxon>
        <taxon>Bacillati</taxon>
        <taxon>Chloroflexota</taxon>
        <taxon>Anaerolineae</taxon>
        <taxon>Anaerolineales</taxon>
        <taxon>Anaerolineaceae</taxon>
        <taxon>Thermanaerothrix</taxon>
    </lineage>
</organism>
<dbReference type="Proteomes" id="UP001254165">
    <property type="component" value="Unassembled WGS sequence"/>
</dbReference>
<feature type="transmembrane region" description="Helical" evidence="1">
    <location>
        <begin position="219"/>
        <end position="239"/>
    </location>
</feature>
<dbReference type="EC" id="3.4.-.-" evidence="2"/>
<feature type="transmembrane region" description="Helical" evidence="1">
    <location>
        <begin position="175"/>
        <end position="199"/>
    </location>
</feature>
<keyword evidence="1" id="KW-0472">Membrane</keyword>
<keyword evidence="3" id="KW-1185">Reference proteome</keyword>